<dbReference type="InterPro" id="IPR005467">
    <property type="entry name" value="His_kinase_dom"/>
</dbReference>
<dbReference type="Gene3D" id="3.30.450.40">
    <property type="match status" value="1"/>
</dbReference>
<dbReference type="Proteomes" id="UP000035062">
    <property type="component" value="Unassembled WGS sequence"/>
</dbReference>
<dbReference type="RefSeq" id="WP_008985562.1">
    <property type="nucleotide sequence ID" value="NZ_AKKU01000026.1"/>
</dbReference>
<dbReference type="InterPro" id="IPR003018">
    <property type="entry name" value="GAF"/>
</dbReference>
<evidence type="ECO:0000259" key="4">
    <source>
        <dbReference type="PROSITE" id="PS50109"/>
    </source>
</evidence>
<dbReference type="InterPro" id="IPR003594">
    <property type="entry name" value="HATPase_dom"/>
</dbReference>
<dbReference type="PROSITE" id="PS50109">
    <property type="entry name" value="HIS_KIN"/>
    <property type="match status" value="1"/>
</dbReference>
<evidence type="ECO:0000313" key="6">
    <source>
        <dbReference type="Proteomes" id="UP000035062"/>
    </source>
</evidence>
<feature type="domain" description="Histidine kinase" evidence="4">
    <location>
        <begin position="224"/>
        <end position="459"/>
    </location>
</feature>
<dbReference type="SUPFAM" id="SSF55781">
    <property type="entry name" value="GAF domain-like"/>
    <property type="match status" value="1"/>
</dbReference>
<dbReference type="PANTHER" id="PTHR43065">
    <property type="entry name" value="SENSOR HISTIDINE KINASE"/>
    <property type="match status" value="1"/>
</dbReference>
<dbReference type="Gene3D" id="1.10.287.130">
    <property type="match status" value="1"/>
</dbReference>
<evidence type="ECO:0000256" key="3">
    <source>
        <dbReference type="ARBA" id="ARBA00022553"/>
    </source>
</evidence>
<organism evidence="5 6">
    <name type="scientific">Alishewanella agri BL06</name>
    <dbReference type="NCBI Taxonomy" id="1195246"/>
    <lineage>
        <taxon>Bacteria</taxon>
        <taxon>Pseudomonadati</taxon>
        <taxon>Pseudomonadota</taxon>
        <taxon>Gammaproteobacteria</taxon>
        <taxon>Alteromonadales</taxon>
        <taxon>Alteromonadaceae</taxon>
        <taxon>Alishewanella</taxon>
    </lineage>
</organism>
<dbReference type="Gene3D" id="3.30.565.10">
    <property type="entry name" value="Histidine kinase-like ATPase, C-terminal domain"/>
    <property type="match status" value="1"/>
</dbReference>
<keyword evidence="5" id="KW-0418">Kinase</keyword>
<dbReference type="InterPro" id="IPR003661">
    <property type="entry name" value="HisK_dim/P_dom"/>
</dbReference>
<comment type="caution">
    <text evidence="5">The sequence shown here is derived from an EMBL/GenBank/DDBJ whole genome shotgun (WGS) entry which is preliminary data.</text>
</comment>
<keyword evidence="6" id="KW-1185">Reference proteome</keyword>
<dbReference type="PRINTS" id="PR00344">
    <property type="entry name" value="BCTRLSENSOR"/>
</dbReference>
<dbReference type="EC" id="2.7.13.3" evidence="2"/>
<dbReference type="InterPro" id="IPR036890">
    <property type="entry name" value="HATPase_C_sf"/>
</dbReference>
<protein>
    <recommendedName>
        <fullName evidence="2">histidine kinase</fullName>
        <ecNumber evidence="2">2.7.13.3</ecNumber>
    </recommendedName>
</protein>
<gene>
    <name evidence="5" type="ORF">AGRI_13995</name>
</gene>
<dbReference type="GO" id="GO:0000155">
    <property type="term" value="F:phosphorelay sensor kinase activity"/>
    <property type="evidence" value="ECO:0007669"/>
    <property type="project" value="InterPro"/>
</dbReference>
<dbReference type="SMART" id="SM00065">
    <property type="entry name" value="GAF"/>
    <property type="match status" value="1"/>
</dbReference>
<comment type="catalytic activity">
    <reaction evidence="1">
        <text>ATP + protein L-histidine = ADP + protein N-phospho-L-histidine.</text>
        <dbReference type="EC" id="2.7.13.3"/>
    </reaction>
</comment>
<keyword evidence="5" id="KW-0808">Transferase</keyword>
<keyword evidence="3" id="KW-0597">Phosphoprotein</keyword>
<dbReference type="AlphaFoldDB" id="I8U6L2"/>
<dbReference type="PANTHER" id="PTHR43065:SF42">
    <property type="entry name" value="TWO-COMPONENT SENSOR PPRA"/>
    <property type="match status" value="1"/>
</dbReference>
<dbReference type="InterPro" id="IPR004358">
    <property type="entry name" value="Sig_transdc_His_kin-like_C"/>
</dbReference>
<reference evidence="5 6" key="1">
    <citation type="journal article" date="2012" name="J. Bacteriol.">
        <title>Genome Sequence of Pectin-Degrading Alishewanella agri, Isolated from Landfill Soil.</title>
        <authorList>
            <person name="Kim J."/>
            <person name="Jung J."/>
            <person name="Sung J.S."/>
            <person name="Chun J."/>
            <person name="Park W."/>
        </authorList>
    </citation>
    <scope>NUCLEOTIDE SEQUENCE [LARGE SCALE GENOMIC DNA]</scope>
    <source>
        <strain evidence="5 6">BL06</strain>
    </source>
</reference>
<dbReference type="Pfam" id="PF01590">
    <property type="entry name" value="GAF"/>
    <property type="match status" value="1"/>
</dbReference>
<evidence type="ECO:0000256" key="2">
    <source>
        <dbReference type="ARBA" id="ARBA00012438"/>
    </source>
</evidence>
<dbReference type="PATRIC" id="fig|1195246.3.peg.2777"/>
<name>I8U6L2_9ALTE</name>
<proteinExistence type="predicted"/>
<dbReference type="SMART" id="SM00387">
    <property type="entry name" value="HATPase_c"/>
    <property type="match status" value="1"/>
</dbReference>
<dbReference type="STRING" id="1195246.AGRI_13995"/>
<dbReference type="CDD" id="cd00082">
    <property type="entry name" value="HisKA"/>
    <property type="match status" value="1"/>
</dbReference>
<sequence length="460" mass="50869">MLNDLLENLLLSLSMDPVLDSGDKAQAELRLLQSCLQGLDTSRASIWLYNAGGDAMHCQRLCKRNNSQITELPILTRAQFPHYFAELDKKRVIIASHARSDPATSEFTESYLVPQDIWSMLDVPLRYQGEVIGIICCEHTTAPRQWSDGDASFVAALSDLYGRVCAAVDRVRYQQQLEQANERLESQVVERTAHLQQTLDQLRQTQQHLIESEKMASLGSLVAGIAHEVNTPVGIGLTGISHCSHLLNSVQRSIDNGTLGKMQLQKTLAELQNSAGLVERNLIRAAELISQFKQSAVDQSHYELHRFAVDDYILDVVNTLLPFCKQHQVKLELALQSGMTLSSYPGAIAQVLTNLITNACIHAYDGFARETVRVIAIESSMLSSGRAQIRVTDNGCGIPKDAQQRIFEPFFTTRRGRGGTGLGLSIVYNIVQKNLQGAISVVSKPGIGTRFSVRLDDLAR</sequence>
<dbReference type="eggNOG" id="COG2203">
    <property type="taxonomic scope" value="Bacteria"/>
</dbReference>
<dbReference type="InterPro" id="IPR029016">
    <property type="entry name" value="GAF-like_dom_sf"/>
</dbReference>
<dbReference type="SUPFAM" id="SSF55874">
    <property type="entry name" value="ATPase domain of HSP90 chaperone/DNA topoisomerase II/histidine kinase"/>
    <property type="match status" value="1"/>
</dbReference>
<evidence type="ECO:0000313" key="5">
    <source>
        <dbReference type="EMBL" id="EIW87638.1"/>
    </source>
</evidence>
<dbReference type="Pfam" id="PF02518">
    <property type="entry name" value="HATPase_c"/>
    <property type="match status" value="1"/>
</dbReference>
<dbReference type="EMBL" id="AKKU01000026">
    <property type="protein sequence ID" value="EIW87638.1"/>
    <property type="molecule type" value="Genomic_DNA"/>
</dbReference>
<dbReference type="eggNOG" id="COG4191">
    <property type="taxonomic scope" value="Bacteria"/>
</dbReference>
<accession>I8U6L2</accession>
<evidence type="ECO:0000256" key="1">
    <source>
        <dbReference type="ARBA" id="ARBA00000085"/>
    </source>
</evidence>